<name>A0A1H6K1T4_9FLAO</name>
<proteinExistence type="predicted"/>
<dbReference type="STRING" id="420404.SAMN05421793_1188"/>
<evidence type="ECO:0000313" key="5">
    <source>
        <dbReference type="Proteomes" id="UP000198555"/>
    </source>
</evidence>
<dbReference type="Pfam" id="PF13505">
    <property type="entry name" value="OMP_b-brl"/>
    <property type="match status" value="1"/>
</dbReference>
<accession>A0A1H6K1T4</accession>
<gene>
    <name evidence="4" type="ORF">SAMN05421793_1188</name>
</gene>
<sequence>MKKLLLVGAVALFGAMNAQTEKGSWVIGGSTTIGFNSTSSKVKYNGQSVDGPKSTSFNIKPSAGYFVANNVAVGLDFGFTSTKNESTEYFLGEQYDYESTSNTFIVMPTATYYFKSASKVMPYLGAGVGYFSNTTKFPASSFNNEETKFTTDGLAWGAKGGIVYLVTPSVGIDLGLAYVNTSNKEGEVKIVTNTFGVNAGFSFFFK</sequence>
<dbReference type="AlphaFoldDB" id="A0A1H6K1T4"/>
<reference evidence="5" key="1">
    <citation type="submission" date="2016-10" db="EMBL/GenBank/DDBJ databases">
        <authorList>
            <person name="Varghese N."/>
            <person name="Submissions S."/>
        </authorList>
    </citation>
    <scope>NUCLEOTIDE SEQUENCE [LARGE SCALE GENOMIC DNA]</scope>
    <source>
        <strain evidence="5">DSM 19326</strain>
    </source>
</reference>
<dbReference type="Gene3D" id="2.40.160.20">
    <property type="match status" value="1"/>
</dbReference>
<evidence type="ECO:0000313" key="4">
    <source>
        <dbReference type="EMBL" id="SEH65682.1"/>
    </source>
</evidence>
<protein>
    <submittedName>
        <fullName evidence="4">Outer membrane protein</fullName>
    </submittedName>
</protein>
<dbReference type="SUPFAM" id="SSF56925">
    <property type="entry name" value="OMPA-like"/>
    <property type="match status" value="1"/>
</dbReference>
<organism evidence="4 5">
    <name type="scientific">Epilithonimonas hominis</name>
    <dbReference type="NCBI Taxonomy" id="420404"/>
    <lineage>
        <taxon>Bacteria</taxon>
        <taxon>Pseudomonadati</taxon>
        <taxon>Bacteroidota</taxon>
        <taxon>Flavobacteriia</taxon>
        <taxon>Flavobacteriales</taxon>
        <taxon>Weeksellaceae</taxon>
        <taxon>Chryseobacterium group</taxon>
        <taxon>Epilithonimonas</taxon>
    </lineage>
</organism>
<dbReference type="EMBL" id="FNWX01000018">
    <property type="protein sequence ID" value="SEH65682.1"/>
    <property type="molecule type" value="Genomic_DNA"/>
</dbReference>
<feature type="chain" id="PRO_5011788674" evidence="2">
    <location>
        <begin position="19"/>
        <end position="206"/>
    </location>
</feature>
<keyword evidence="1 2" id="KW-0732">Signal</keyword>
<evidence type="ECO:0000259" key="3">
    <source>
        <dbReference type="Pfam" id="PF13505"/>
    </source>
</evidence>
<evidence type="ECO:0000256" key="2">
    <source>
        <dbReference type="SAM" id="SignalP"/>
    </source>
</evidence>
<feature type="signal peptide" evidence="2">
    <location>
        <begin position="1"/>
        <end position="18"/>
    </location>
</feature>
<evidence type="ECO:0000256" key="1">
    <source>
        <dbReference type="ARBA" id="ARBA00022729"/>
    </source>
</evidence>
<dbReference type="Proteomes" id="UP000198555">
    <property type="component" value="Unassembled WGS sequence"/>
</dbReference>
<dbReference type="InterPro" id="IPR011250">
    <property type="entry name" value="OMP/PagP_B-barrel"/>
</dbReference>
<feature type="domain" description="Outer membrane protein beta-barrel" evidence="3">
    <location>
        <begin position="7"/>
        <end position="203"/>
    </location>
</feature>
<dbReference type="InterPro" id="IPR027385">
    <property type="entry name" value="Beta-barrel_OMP"/>
</dbReference>
<keyword evidence="5" id="KW-1185">Reference proteome</keyword>
<dbReference type="RefSeq" id="WP_089769986.1">
    <property type="nucleotide sequence ID" value="NZ_FNWX01000018.1"/>
</dbReference>